<dbReference type="Pfam" id="PF01041">
    <property type="entry name" value="DegT_DnrJ_EryC1"/>
    <property type="match status" value="1"/>
</dbReference>
<dbReference type="EMBL" id="QBML01000011">
    <property type="protein sequence ID" value="PZO41537.1"/>
    <property type="molecule type" value="Genomic_DNA"/>
</dbReference>
<reference evidence="2 3" key="1">
    <citation type="submission" date="2018-04" db="EMBL/GenBank/DDBJ databases">
        <authorList>
            <person name="Go L.Y."/>
            <person name="Mitchell J.A."/>
        </authorList>
    </citation>
    <scope>NUCLEOTIDE SEQUENCE [LARGE SCALE GENOMIC DNA]</scope>
    <source>
        <strain evidence="2">ULC066bin1</strain>
    </source>
</reference>
<organism evidence="2 3">
    <name type="scientific">Pseudanabaena frigida</name>
    <dbReference type="NCBI Taxonomy" id="945775"/>
    <lineage>
        <taxon>Bacteria</taxon>
        <taxon>Bacillati</taxon>
        <taxon>Cyanobacteriota</taxon>
        <taxon>Cyanophyceae</taxon>
        <taxon>Pseudanabaenales</taxon>
        <taxon>Pseudanabaenaceae</taxon>
        <taxon>Pseudanabaena</taxon>
    </lineage>
</organism>
<dbReference type="AlphaFoldDB" id="A0A2W4WEC2"/>
<sequence>MQNNITREDLDVAIAFLQQDDPILTQSTQVKAFEQEWSDWLGVKYSVFVNSGSSANVITMCALRETYGLGEVIVPTLTWVSDISSVLQAGFKPVFVDINPRTLGMDVEQVLQKITPNTKAVFLTHILGYNALNQELLDALKARNIPLIEDVCESHGATFEGRKLGSYGLISNFSFYYAHHMSTIEGGMVCTNDKNIYETLRMLRSHGMVRESTSDELKKSYWEAYPDLNPDFIFAFPAYNVRSTEINAVIGRSQLKRLDKNNELRTENLKLFLSNLDTTKYQTDFEIEGSCNYAFTLVLRQADQILYEKVTTALREHKVEFRRGTSGGGNQLRQPYLRKLFGEEYSKYPNVNHIHFYGFYIGNYPTLEKSKILDLCALLNSL</sequence>
<keyword evidence="1" id="KW-0663">Pyridoxal phosphate</keyword>
<dbReference type="PANTHER" id="PTHR30244:SF34">
    <property type="entry name" value="DTDP-4-AMINO-4,6-DIDEOXYGALACTOSE TRANSAMINASE"/>
    <property type="match status" value="1"/>
</dbReference>
<gene>
    <name evidence="2" type="ORF">DCF19_09585</name>
</gene>
<proteinExistence type="inferred from homology"/>
<evidence type="ECO:0000256" key="1">
    <source>
        <dbReference type="RuleBase" id="RU004508"/>
    </source>
</evidence>
<dbReference type="PIRSF" id="PIRSF000390">
    <property type="entry name" value="PLP_StrS"/>
    <property type="match status" value="1"/>
</dbReference>
<dbReference type="InterPro" id="IPR015421">
    <property type="entry name" value="PyrdxlP-dep_Trfase_major"/>
</dbReference>
<evidence type="ECO:0000313" key="3">
    <source>
        <dbReference type="Proteomes" id="UP000249467"/>
    </source>
</evidence>
<dbReference type="Gene3D" id="3.90.1150.10">
    <property type="entry name" value="Aspartate Aminotransferase, domain 1"/>
    <property type="match status" value="1"/>
</dbReference>
<dbReference type="InterPro" id="IPR015424">
    <property type="entry name" value="PyrdxlP-dep_Trfase"/>
</dbReference>
<reference evidence="2 3" key="2">
    <citation type="submission" date="2018-06" db="EMBL/GenBank/DDBJ databases">
        <title>Metagenomic assembly of (sub)arctic Cyanobacteria and their associated microbiome from non-axenic cultures.</title>
        <authorList>
            <person name="Baurain D."/>
        </authorList>
    </citation>
    <scope>NUCLEOTIDE SEQUENCE [LARGE SCALE GENOMIC DNA]</scope>
    <source>
        <strain evidence="2">ULC066bin1</strain>
    </source>
</reference>
<dbReference type="InterPro" id="IPR015422">
    <property type="entry name" value="PyrdxlP-dep_Trfase_small"/>
</dbReference>
<name>A0A2W4WEC2_9CYAN</name>
<evidence type="ECO:0000313" key="2">
    <source>
        <dbReference type="EMBL" id="PZO41537.1"/>
    </source>
</evidence>
<accession>A0A2W4WEC2</accession>
<dbReference type="GO" id="GO:0000271">
    <property type="term" value="P:polysaccharide biosynthetic process"/>
    <property type="evidence" value="ECO:0007669"/>
    <property type="project" value="TreeGrafter"/>
</dbReference>
<dbReference type="Gene3D" id="3.40.640.10">
    <property type="entry name" value="Type I PLP-dependent aspartate aminotransferase-like (Major domain)"/>
    <property type="match status" value="1"/>
</dbReference>
<dbReference type="PANTHER" id="PTHR30244">
    <property type="entry name" value="TRANSAMINASE"/>
    <property type="match status" value="1"/>
</dbReference>
<dbReference type="Proteomes" id="UP000249467">
    <property type="component" value="Unassembled WGS sequence"/>
</dbReference>
<comment type="caution">
    <text evidence="2">The sequence shown here is derived from an EMBL/GenBank/DDBJ whole genome shotgun (WGS) entry which is preliminary data.</text>
</comment>
<dbReference type="SUPFAM" id="SSF53383">
    <property type="entry name" value="PLP-dependent transferases"/>
    <property type="match status" value="1"/>
</dbReference>
<dbReference type="GO" id="GO:0008483">
    <property type="term" value="F:transaminase activity"/>
    <property type="evidence" value="ECO:0007669"/>
    <property type="project" value="TreeGrafter"/>
</dbReference>
<dbReference type="InterPro" id="IPR000653">
    <property type="entry name" value="DegT/StrS_aminotransferase"/>
</dbReference>
<dbReference type="GO" id="GO:0030170">
    <property type="term" value="F:pyridoxal phosphate binding"/>
    <property type="evidence" value="ECO:0007669"/>
    <property type="project" value="TreeGrafter"/>
</dbReference>
<protein>
    <submittedName>
        <fullName evidence="2">CDP-4-keto-6-deoxy-D-glucose-3-dehydrase</fullName>
    </submittedName>
</protein>
<comment type="similarity">
    <text evidence="1">Belongs to the DegT/DnrJ/EryC1 family.</text>
</comment>